<evidence type="ECO:0000313" key="4">
    <source>
        <dbReference type="EMBL" id="KAG9471502.1"/>
    </source>
</evidence>
<dbReference type="InterPro" id="IPR050413">
    <property type="entry name" value="TCR_beta_variable"/>
</dbReference>
<protein>
    <recommendedName>
        <fullName evidence="3">Ig-like domain-containing protein</fullName>
    </recommendedName>
</protein>
<organism evidence="4 5">
    <name type="scientific">Eleutherodactylus coqui</name>
    <name type="common">Puerto Rican coqui</name>
    <dbReference type="NCBI Taxonomy" id="57060"/>
    <lineage>
        <taxon>Eukaryota</taxon>
        <taxon>Metazoa</taxon>
        <taxon>Chordata</taxon>
        <taxon>Craniata</taxon>
        <taxon>Vertebrata</taxon>
        <taxon>Euteleostomi</taxon>
        <taxon>Amphibia</taxon>
        <taxon>Batrachia</taxon>
        <taxon>Anura</taxon>
        <taxon>Neobatrachia</taxon>
        <taxon>Hyloidea</taxon>
        <taxon>Eleutherodactylidae</taxon>
        <taxon>Eleutherodactylinae</taxon>
        <taxon>Eleutherodactylus</taxon>
        <taxon>Eleutherodactylus</taxon>
    </lineage>
</organism>
<comment type="caution">
    <text evidence="4">The sequence shown here is derived from an EMBL/GenBank/DDBJ whole genome shotgun (WGS) entry which is preliminary data.</text>
</comment>
<keyword evidence="1" id="KW-0732">Signal</keyword>
<evidence type="ECO:0000256" key="2">
    <source>
        <dbReference type="ARBA" id="ARBA00022859"/>
    </source>
</evidence>
<name>A0A8J6JX07_ELECQ</name>
<keyword evidence="2" id="KW-0391">Immunity</keyword>
<feature type="domain" description="Ig-like" evidence="3">
    <location>
        <begin position="19"/>
        <end position="116"/>
    </location>
</feature>
<feature type="non-terminal residue" evidence="4">
    <location>
        <position position="146"/>
    </location>
</feature>
<dbReference type="InterPro" id="IPR007110">
    <property type="entry name" value="Ig-like_dom"/>
</dbReference>
<dbReference type="Gene3D" id="2.60.40.10">
    <property type="entry name" value="Immunoglobulins"/>
    <property type="match status" value="1"/>
</dbReference>
<sequence length="146" mass="16479">SSQGFQISQSPKLLIRRTGELVELHCQHNDNTYFPMYWYQQKPQQGLKLMVYSPSASTDASAGASAGSMETDFSTWSFKRTETTSSNLSLPQSTAQHSAVYFCAASKHRTRQKSVTALPWIQTRVYPVNGLKVKHTQCQCNHEPYN</sequence>
<dbReference type="OrthoDB" id="8947657at2759"/>
<reference evidence="4" key="1">
    <citation type="thesis" date="2020" institute="ProQuest LLC" country="789 East Eisenhower Parkway, Ann Arbor, MI, USA">
        <title>Comparative Genomics and Chromosome Evolution.</title>
        <authorList>
            <person name="Mudd A.B."/>
        </authorList>
    </citation>
    <scope>NUCLEOTIDE SEQUENCE</scope>
    <source>
        <strain evidence="4">HN-11 Male</strain>
        <tissue evidence="4">Kidney and liver</tissue>
    </source>
</reference>
<dbReference type="EMBL" id="WNTK01000138">
    <property type="protein sequence ID" value="KAG9471502.1"/>
    <property type="molecule type" value="Genomic_DNA"/>
</dbReference>
<proteinExistence type="predicted"/>
<dbReference type="InterPro" id="IPR013783">
    <property type="entry name" value="Ig-like_fold"/>
</dbReference>
<keyword evidence="5" id="KW-1185">Reference proteome</keyword>
<dbReference type="InterPro" id="IPR003599">
    <property type="entry name" value="Ig_sub"/>
</dbReference>
<dbReference type="PANTHER" id="PTHR23268:SF124">
    <property type="entry name" value="IG-LIKE DOMAIN-CONTAINING PROTEIN"/>
    <property type="match status" value="1"/>
</dbReference>
<dbReference type="PROSITE" id="PS50835">
    <property type="entry name" value="IG_LIKE"/>
    <property type="match status" value="1"/>
</dbReference>
<dbReference type="SMART" id="SM00409">
    <property type="entry name" value="IG"/>
    <property type="match status" value="1"/>
</dbReference>
<accession>A0A8J6JX07</accession>
<dbReference type="GO" id="GO:0007166">
    <property type="term" value="P:cell surface receptor signaling pathway"/>
    <property type="evidence" value="ECO:0007669"/>
    <property type="project" value="TreeGrafter"/>
</dbReference>
<dbReference type="InterPro" id="IPR013106">
    <property type="entry name" value="Ig_V-set"/>
</dbReference>
<dbReference type="Pfam" id="PF07686">
    <property type="entry name" value="V-set"/>
    <property type="match status" value="1"/>
</dbReference>
<dbReference type="GO" id="GO:0005886">
    <property type="term" value="C:plasma membrane"/>
    <property type="evidence" value="ECO:0007669"/>
    <property type="project" value="TreeGrafter"/>
</dbReference>
<dbReference type="AlphaFoldDB" id="A0A8J6JX07"/>
<dbReference type="InterPro" id="IPR036179">
    <property type="entry name" value="Ig-like_dom_sf"/>
</dbReference>
<dbReference type="SUPFAM" id="SSF48726">
    <property type="entry name" value="Immunoglobulin"/>
    <property type="match status" value="1"/>
</dbReference>
<dbReference type="PANTHER" id="PTHR23268">
    <property type="entry name" value="T-CELL RECEPTOR BETA CHAIN"/>
    <property type="match status" value="1"/>
</dbReference>
<evidence type="ECO:0000256" key="1">
    <source>
        <dbReference type="ARBA" id="ARBA00022729"/>
    </source>
</evidence>
<gene>
    <name evidence="4" type="ORF">GDO78_014546</name>
</gene>
<dbReference type="GO" id="GO:0002376">
    <property type="term" value="P:immune system process"/>
    <property type="evidence" value="ECO:0007669"/>
    <property type="project" value="UniProtKB-KW"/>
</dbReference>
<evidence type="ECO:0000259" key="3">
    <source>
        <dbReference type="PROSITE" id="PS50835"/>
    </source>
</evidence>
<dbReference type="Proteomes" id="UP000770717">
    <property type="component" value="Unassembled WGS sequence"/>
</dbReference>
<evidence type="ECO:0000313" key="5">
    <source>
        <dbReference type="Proteomes" id="UP000770717"/>
    </source>
</evidence>